<keyword evidence="1" id="KW-0472">Membrane</keyword>
<evidence type="ECO:0000313" key="2">
    <source>
        <dbReference type="EMBL" id="WSD14245.1"/>
    </source>
</evidence>
<evidence type="ECO:0000256" key="1">
    <source>
        <dbReference type="SAM" id="Phobius"/>
    </source>
</evidence>
<keyword evidence="3" id="KW-1185">Reference proteome</keyword>
<dbReference type="RefSeq" id="WP_326728062.1">
    <property type="nucleotide sequence ID" value="NZ_CP108134.1"/>
</dbReference>
<keyword evidence="1" id="KW-1133">Transmembrane helix</keyword>
<accession>A0ABZ1HA92</accession>
<gene>
    <name evidence="2" type="ORF">OHB35_13880</name>
</gene>
<protein>
    <submittedName>
        <fullName evidence="2">Uncharacterized protein</fullName>
    </submittedName>
</protein>
<reference evidence="2 3" key="1">
    <citation type="submission" date="2022-10" db="EMBL/GenBank/DDBJ databases">
        <title>The complete genomes of actinobacterial strains from the NBC collection.</title>
        <authorList>
            <person name="Joergensen T.S."/>
            <person name="Alvarez Arevalo M."/>
            <person name="Sterndorff E.B."/>
            <person name="Faurdal D."/>
            <person name="Vuksanovic O."/>
            <person name="Mourched A.-S."/>
            <person name="Charusanti P."/>
            <person name="Shaw S."/>
            <person name="Blin K."/>
            <person name="Weber T."/>
        </authorList>
    </citation>
    <scope>NUCLEOTIDE SEQUENCE [LARGE SCALE GENOMIC DNA]</scope>
    <source>
        <strain evidence="2 3">NBC 01752</strain>
    </source>
</reference>
<proteinExistence type="predicted"/>
<feature type="transmembrane region" description="Helical" evidence="1">
    <location>
        <begin position="50"/>
        <end position="70"/>
    </location>
</feature>
<sequence length="71" mass="6818">MSSAPAPTPPTPSEPGPFMSLHTALVLLIAVVIGLIVGGLSFLSGTPAAGAVLAGLISTGGSVPVLRTLIG</sequence>
<dbReference type="EMBL" id="CP109135">
    <property type="protein sequence ID" value="WSD14245.1"/>
    <property type="molecule type" value="Genomic_DNA"/>
</dbReference>
<evidence type="ECO:0000313" key="3">
    <source>
        <dbReference type="Proteomes" id="UP001340816"/>
    </source>
</evidence>
<feature type="transmembrane region" description="Helical" evidence="1">
    <location>
        <begin position="20"/>
        <end position="43"/>
    </location>
</feature>
<dbReference type="GeneID" id="93932605"/>
<name>A0ABZ1HA92_STRPH</name>
<dbReference type="Proteomes" id="UP001340816">
    <property type="component" value="Chromosome"/>
</dbReference>
<organism evidence="2 3">
    <name type="scientific">Streptomyces phaeochromogenes</name>
    <dbReference type="NCBI Taxonomy" id="1923"/>
    <lineage>
        <taxon>Bacteria</taxon>
        <taxon>Bacillati</taxon>
        <taxon>Actinomycetota</taxon>
        <taxon>Actinomycetes</taxon>
        <taxon>Kitasatosporales</taxon>
        <taxon>Streptomycetaceae</taxon>
        <taxon>Streptomyces</taxon>
        <taxon>Streptomyces phaeochromogenes group</taxon>
    </lineage>
</organism>
<keyword evidence="1" id="KW-0812">Transmembrane</keyword>